<dbReference type="Pfam" id="PF13650">
    <property type="entry name" value="Asp_protease_2"/>
    <property type="match status" value="1"/>
</dbReference>
<dbReference type="Proteomes" id="UP000629468">
    <property type="component" value="Unassembled WGS sequence"/>
</dbReference>
<comment type="caution">
    <text evidence="2">The sequence shown here is derived from an EMBL/GenBank/DDBJ whole genome shotgun (WGS) entry which is preliminary data.</text>
</comment>
<sequence>MPGPKELAAPHFDGTPEDLKEFLEEIEVRGRDNNLGSRDHILHAIRYVSGSERALWRKHAAVIGSDWNRFKARMMSLYPGSDDSSANTVTELEVLVETQASILVTDIRQFGMYHRKYTVIADALLARGKISLRERSKLFLAGLHIDFRNQVRTQLHLLDPTHPIDEPYTITQMEEAAKFLLEGKGGQAPFALPSLTATQSSHPAVPAASAPRETFDMTAMQQLMTSLTAANTKMMSEFMAEMRNQQNTVTSSFTQQSRPFNPQFSTQSGCRACSDPSHFIRYCPKVTEYIRQGRCIRDQTNRICLPNGVLVTPRVASGKDILERVDNWHSANPTTANNTSASIVQTNTFEAVPSSSPSPSASATATSQFHATTSPDNELQVLDAVTVAALRRQDEIRAHSKTSGKSKVNPTSPKNSSTTPPTTVQPSQSTNSQSASSSQPQYRYSTPIEDPAITQNVIQRSLDTPFPITLRELYSTSPDVRKLIKDQITTRRIPVGQTATVTVEDVPEENDPAISSFIHQHSHRLNSIIVANQTEDLRTITLELDGKVSVNAILDEGSQITAIRRDIWEKLGLPLLSNEKMIMESANSSREATMGLLRDLPARIGRSTFYLQVQVVENTSYEMLLGRPFVTTLERILRLQRRQRLEGE</sequence>
<reference evidence="2 3" key="1">
    <citation type="journal article" name="Sci. Rep.">
        <title>Telomere-to-telomere assembled and centromere annotated genomes of the two main subspecies of the button mushroom Agaricus bisporus reveal especially polymorphic chromosome ends.</title>
        <authorList>
            <person name="Sonnenberg A.S.M."/>
            <person name="Sedaghat-Telgerd N."/>
            <person name="Lavrijssen B."/>
            <person name="Ohm R.A."/>
            <person name="Hendrickx P.M."/>
            <person name="Scholtmeijer K."/>
            <person name="Baars J.J.P."/>
            <person name="van Peer A."/>
        </authorList>
    </citation>
    <scope>NUCLEOTIDE SEQUENCE [LARGE SCALE GENOMIC DNA]</scope>
    <source>
        <strain evidence="2 3">H119_p4</strain>
    </source>
</reference>
<evidence type="ECO:0000313" key="3">
    <source>
        <dbReference type="Proteomes" id="UP000629468"/>
    </source>
</evidence>
<feature type="compositionally biased region" description="Low complexity" evidence="1">
    <location>
        <begin position="409"/>
        <end position="441"/>
    </location>
</feature>
<dbReference type="SUPFAM" id="SSF50630">
    <property type="entry name" value="Acid proteases"/>
    <property type="match status" value="1"/>
</dbReference>
<dbReference type="EMBL" id="JABXXO010000011">
    <property type="protein sequence ID" value="KAF7763893.1"/>
    <property type="molecule type" value="Genomic_DNA"/>
</dbReference>
<accession>A0A8H7C5U0</accession>
<protein>
    <recommendedName>
        <fullName evidence="4">Peptidase A2 domain-containing protein</fullName>
    </recommendedName>
</protein>
<feature type="compositionally biased region" description="Low complexity" evidence="1">
    <location>
        <begin position="353"/>
        <end position="367"/>
    </location>
</feature>
<organism evidence="2 3">
    <name type="scientific">Agaricus bisporus var. burnettii</name>
    <dbReference type="NCBI Taxonomy" id="192524"/>
    <lineage>
        <taxon>Eukaryota</taxon>
        <taxon>Fungi</taxon>
        <taxon>Dikarya</taxon>
        <taxon>Basidiomycota</taxon>
        <taxon>Agaricomycotina</taxon>
        <taxon>Agaricomycetes</taxon>
        <taxon>Agaricomycetidae</taxon>
        <taxon>Agaricales</taxon>
        <taxon>Agaricineae</taxon>
        <taxon>Agaricaceae</taxon>
        <taxon>Agaricus</taxon>
    </lineage>
</organism>
<gene>
    <name evidence="2" type="ORF">Agabi119p4_8430</name>
</gene>
<evidence type="ECO:0008006" key="4">
    <source>
        <dbReference type="Google" id="ProtNLM"/>
    </source>
</evidence>
<dbReference type="AlphaFoldDB" id="A0A8H7C5U0"/>
<dbReference type="InterPro" id="IPR021109">
    <property type="entry name" value="Peptidase_aspartic_dom_sf"/>
</dbReference>
<dbReference type="CDD" id="cd00303">
    <property type="entry name" value="retropepsin_like"/>
    <property type="match status" value="1"/>
</dbReference>
<feature type="region of interest" description="Disordered" evidence="1">
    <location>
        <begin position="349"/>
        <end position="375"/>
    </location>
</feature>
<evidence type="ECO:0000313" key="2">
    <source>
        <dbReference type="EMBL" id="KAF7763893.1"/>
    </source>
</evidence>
<feature type="region of interest" description="Disordered" evidence="1">
    <location>
        <begin position="395"/>
        <end position="445"/>
    </location>
</feature>
<evidence type="ECO:0000256" key="1">
    <source>
        <dbReference type="SAM" id="MobiDB-lite"/>
    </source>
</evidence>
<name>A0A8H7C5U0_AGABI</name>
<dbReference type="Gene3D" id="2.40.70.10">
    <property type="entry name" value="Acid Proteases"/>
    <property type="match status" value="1"/>
</dbReference>
<proteinExistence type="predicted"/>